<feature type="compositionally biased region" description="Acidic residues" evidence="1">
    <location>
        <begin position="453"/>
        <end position="462"/>
    </location>
</feature>
<feature type="domain" description="DUF6606" evidence="2">
    <location>
        <begin position="22"/>
        <end position="96"/>
    </location>
</feature>
<dbReference type="Proteomes" id="UP001285441">
    <property type="component" value="Unassembled WGS sequence"/>
</dbReference>
<keyword evidence="4" id="KW-1185">Reference proteome</keyword>
<dbReference type="InterPro" id="IPR046541">
    <property type="entry name" value="DUF6606"/>
</dbReference>
<name>A0AAE0NR30_9PEZI</name>
<reference evidence="3" key="1">
    <citation type="journal article" date="2023" name="Mol. Phylogenet. Evol.">
        <title>Genome-scale phylogeny and comparative genomics of the fungal order Sordariales.</title>
        <authorList>
            <person name="Hensen N."/>
            <person name="Bonometti L."/>
            <person name="Westerberg I."/>
            <person name="Brannstrom I.O."/>
            <person name="Guillou S."/>
            <person name="Cros-Aarteil S."/>
            <person name="Calhoun S."/>
            <person name="Haridas S."/>
            <person name="Kuo A."/>
            <person name="Mondo S."/>
            <person name="Pangilinan J."/>
            <person name="Riley R."/>
            <person name="LaButti K."/>
            <person name="Andreopoulos B."/>
            <person name="Lipzen A."/>
            <person name="Chen C."/>
            <person name="Yan M."/>
            <person name="Daum C."/>
            <person name="Ng V."/>
            <person name="Clum A."/>
            <person name="Steindorff A."/>
            <person name="Ohm R.A."/>
            <person name="Martin F."/>
            <person name="Silar P."/>
            <person name="Natvig D.O."/>
            <person name="Lalanne C."/>
            <person name="Gautier V."/>
            <person name="Ament-Velasquez S.L."/>
            <person name="Kruys A."/>
            <person name="Hutchinson M.I."/>
            <person name="Powell A.J."/>
            <person name="Barry K."/>
            <person name="Miller A.N."/>
            <person name="Grigoriev I.V."/>
            <person name="Debuchy R."/>
            <person name="Gladieux P."/>
            <person name="Hiltunen Thoren M."/>
            <person name="Johannesson H."/>
        </authorList>
    </citation>
    <scope>NUCLEOTIDE SEQUENCE</scope>
    <source>
        <strain evidence="3">CBS 232.78</strain>
    </source>
</reference>
<gene>
    <name evidence="3" type="ORF">B0H63DRAFT_544726</name>
</gene>
<protein>
    <recommendedName>
        <fullName evidence="2">DUF6606 domain-containing protein</fullName>
    </recommendedName>
</protein>
<accession>A0AAE0NR30</accession>
<evidence type="ECO:0000256" key="1">
    <source>
        <dbReference type="SAM" id="MobiDB-lite"/>
    </source>
</evidence>
<comment type="caution">
    <text evidence="3">The sequence shown here is derived from an EMBL/GenBank/DDBJ whole genome shotgun (WGS) entry which is preliminary data.</text>
</comment>
<organism evidence="3 4">
    <name type="scientific">Podospora didyma</name>
    <dbReference type="NCBI Taxonomy" id="330526"/>
    <lineage>
        <taxon>Eukaryota</taxon>
        <taxon>Fungi</taxon>
        <taxon>Dikarya</taxon>
        <taxon>Ascomycota</taxon>
        <taxon>Pezizomycotina</taxon>
        <taxon>Sordariomycetes</taxon>
        <taxon>Sordariomycetidae</taxon>
        <taxon>Sordariales</taxon>
        <taxon>Podosporaceae</taxon>
        <taxon>Podospora</taxon>
    </lineage>
</organism>
<evidence type="ECO:0000313" key="3">
    <source>
        <dbReference type="EMBL" id="KAK3386119.1"/>
    </source>
</evidence>
<dbReference type="Pfam" id="PF20255">
    <property type="entry name" value="DUF6606"/>
    <property type="match status" value="1"/>
</dbReference>
<feature type="region of interest" description="Disordered" evidence="1">
    <location>
        <begin position="446"/>
        <end position="470"/>
    </location>
</feature>
<dbReference type="EMBL" id="JAULSW010000004">
    <property type="protein sequence ID" value="KAK3386119.1"/>
    <property type="molecule type" value="Genomic_DNA"/>
</dbReference>
<dbReference type="AlphaFoldDB" id="A0AAE0NR30"/>
<reference evidence="3" key="2">
    <citation type="submission" date="2023-06" db="EMBL/GenBank/DDBJ databases">
        <authorList>
            <consortium name="Lawrence Berkeley National Laboratory"/>
            <person name="Haridas S."/>
            <person name="Hensen N."/>
            <person name="Bonometti L."/>
            <person name="Westerberg I."/>
            <person name="Brannstrom I.O."/>
            <person name="Guillou S."/>
            <person name="Cros-Aarteil S."/>
            <person name="Calhoun S."/>
            <person name="Kuo A."/>
            <person name="Mondo S."/>
            <person name="Pangilinan J."/>
            <person name="Riley R."/>
            <person name="LaButti K."/>
            <person name="Andreopoulos B."/>
            <person name="Lipzen A."/>
            <person name="Chen C."/>
            <person name="Yanf M."/>
            <person name="Daum C."/>
            <person name="Ng V."/>
            <person name="Clum A."/>
            <person name="Steindorff A."/>
            <person name="Ohm R."/>
            <person name="Martin F."/>
            <person name="Silar P."/>
            <person name="Natvig D."/>
            <person name="Lalanne C."/>
            <person name="Gautier V."/>
            <person name="Ament-velasquez S.L."/>
            <person name="Kruys A."/>
            <person name="Hutchinson M.I."/>
            <person name="Powell A.J."/>
            <person name="Barry K."/>
            <person name="Miller A.N."/>
            <person name="Grigoriev I.V."/>
            <person name="Debuchy R."/>
            <person name="Gladieux P."/>
            <person name="Thoren M.H."/>
            <person name="Johannesson H."/>
        </authorList>
    </citation>
    <scope>NUCLEOTIDE SEQUENCE</scope>
    <source>
        <strain evidence="3">CBS 232.78</strain>
    </source>
</reference>
<proteinExistence type="predicted"/>
<evidence type="ECO:0000259" key="2">
    <source>
        <dbReference type="Pfam" id="PF20255"/>
    </source>
</evidence>
<sequence length="559" mass="62642">MAATFYIIMPAALCNWTKHKLPTDTVLLHVRAQNAGMLLTRKHDVMLVEAFQLLAGSGTVMACADRLDRKFPDRAAIVPLKAFLDPDFFAEFTRILLASLVCLSTFDIDQGYLVVIMYEAREMISTKVRLGKNTGLAEGIARFWPDFKTFPSSHVAPWTIESESSKHILQIESYQETAAFQRLFGSEVFDVVPATVSHMTFSTRQPKAGWILHFGTQLLAKSGKVVIQATQQRTGETDGERDTWEYLPTVLFQGFIPAEFVDDYAQWYNLRTGEIEFRPIDQLLTTSRKGLGSFPCDIWVTADYASTVQPPHNVDTVKEFCMDMYQRPVQCVLTSALPNEPMQLVVISPAEASELKPLLLANASTENKGVVPEAHLHLYKPRQSHSLPPLDDLRSYMIPSPLPQGWDAPQDLIMQLNLFAGQLYFASYEEYVRLCRFLGLTYQPNQSSHDEDGGVDMEEEGEQTASATAAQGAQMVIDTDGFGGKKLYLECRFHISPVPFLKEVLQVVRRYGGGIGKTHVGRMLSGEILGPGEFKMLGRASQFIWKKGFDLLIYKLRGA</sequence>
<evidence type="ECO:0000313" key="4">
    <source>
        <dbReference type="Proteomes" id="UP001285441"/>
    </source>
</evidence>